<name>A0AAW1SIE8_9CHLO</name>
<gene>
    <name evidence="4" type="ORF">WJX81_006402</name>
</gene>
<sequence>MKVLSFLVISALVAALANANNKGLSCETCLRLADLLRIQLAKLEPEDTTEPTDVLVGEVQPRRRLIHPRSETQIFKTLDGLCDQASERLGEQLGDACKRVIPKHREELEERIYEDGFLHVRDLLCADLAHACTGHELFDSGEL</sequence>
<reference evidence="4 5" key="1">
    <citation type="journal article" date="2024" name="Nat. Commun.">
        <title>Phylogenomics reveals the evolutionary origins of lichenization in chlorophyte algae.</title>
        <authorList>
            <person name="Puginier C."/>
            <person name="Libourel C."/>
            <person name="Otte J."/>
            <person name="Skaloud P."/>
            <person name="Haon M."/>
            <person name="Grisel S."/>
            <person name="Petersen M."/>
            <person name="Berrin J.G."/>
            <person name="Delaux P.M."/>
            <person name="Dal Grande F."/>
            <person name="Keller J."/>
        </authorList>
    </citation>
    <scope>NUCLEOTIDE SEQUENCE [LARGE SCALE GENOMIC DNA]</scope>
    <source>
        <strain evidence="4 5">SAG 245.80</strain>
    </source>
</reference>
<keyword evidence="2" id="KW-0732">Signal</keyword>
<evidence type="ECO:0000313" key="4">
    <source>
        <dbReference type="EMBL" id="KAK9845436.1"/>
    </source>
</evidence>
<dbReference type="PROSITE" id="PS50015">
    <property type="entry name" value="SAP_B"/>
    <property type="match status" value="1"/>
</dbReference>
<organism evidence="4 5">
    <name type="scientific">Elliptochloris bilobata</name>
    <dbReference type="NCBI Taxonomy" id="381761"/>
    <lineage>
        <taxon>Eukaryota</taxon>
        <taxon>Viridiplantae</taxon>
        <taxon>Chlorophyta</taxon>
        <taxon>core chlorophytes</taxon>
        <taxon>Trebouxiophyceae</taxon>
        <taxon>Trebouxiophyceae incertae sedis</taxon>
        <taxon>Elliptochloris clade</taxon>
        <taxon>Elliptochloris</taxon>
    </lineage>
</organism>
<comment type="caution">
    <text evidence="4">The sequence shown here is derived from an EMBL/GenBank/DDBJ whole genome shotgun (WGS) entry which is preliminary data.</text>
</comment>
<dbReference type="InterPro" id="IPR008139">
    <property type="entry name" value="SaposinB_dom"/>
</dbReference>
<evidence type="ECO:0000313" key="5">
    <source>
        <dbReference type="Proteomes" id="UP001445335"/>
    </source>
</evidence>
<evidence type="ECO:0000256" key="2">
    <source>
        <dbReference type="SAM" id="SignalP"/>
    </source>
</evidence>
<feature type="chain" id="PRO_5043788743" description="Saposin B-type domain-containing protein" evidence="2">
    <location>
        <begin position="20"/>
        <end position="143"/>
    </location>
</feature>
<dbReference type="AlphaFoldDB" id="A0AAW1SIE8"/>
<dbReference type="Proteomes" id="UP001445335">
    <property type="component" value="Unassembled WGS sequence"/>
</dbReference>
<accession>A0AAW1SIE8</accession>
<evidence type="ECO:0000256" key="1">
    <source>
        <dbReference type="ARBA" id="ARBA00023157"/>
    </source>
</evidence>
<protein>
    <recommendedName>
        <fullName evidence="3">Saposin B-type domain-containing protein</fullName>
    </recommendedName>
</protein>
<proteinExistence type="predicted"/>
<dbReference type="EMBL" id="JALJOU010000003">
    <property type="protein sequence ID" value="KAK9845436.1"/>
    <property type="molecule type" value="Genomic_DNA"/>
</dbReference>
<evidence type="ECO:0000259" key="3">
    <source>
        <dbReference type="PROSITE" id="PS50015"/>
    </source>
</evidence>
<keyword evidence="5" id="KW-1185">Reference proteome</keyword>
<keyword evidence="1" id="KW-1015">Disulfide bond</keyword>
<feature type="domain" description="Saposin B-type" evidence="3">
    <location>
        <begin position="22"/>
        <end position="136"/>
    </location>
</feature>
<feature type="signal peptide" evidence="2">
    <location>
        <begin position="1"/>
        <end position="19"/>
    </location>
</feature>